<dbReference type="Proteomes" id="UP000619295">
    <property type="component" value="Unassembled WGS sequence"/>
</dbReference>
<keyword evidence="3" id="KW-1185">Reference proteome</keyword>
<keyword evidence="1" id="KW-0472">Membrane</keyword>
<name>A0A927I285_9HYPH</name>
<dbReference type="RefSeq" id="WP_089172806.1">
    <property type="nucleotide sequence ID" value="NZ_JACXWY010000010.1"/>
</dbReference>
<gene>
    <name evidence="2" type="ORF">IED13_16630</name>
</gene>
<proteinExistence type="predicted"/>
<dbReference type="AlphaFoldDB" id="A0A927I285"/>
<keyword evidence="1" id="KW-1133">Transmembrane helix</keyword>
<evidence type="ECO:0000313" key="2">
    <source>
        <dbReference type="EMBL" id="MBD3847333.1"/>
    </source>
</evidence>
<reference evidence="2" key="1">
    <citation type="submission" date="2020-09" db="EMBL/GenBank/DDBJ databases">
        <title>Bosea spartocytisi sp. nov. a root nodule endophyte of Spartocytisus supranubius in the high mountain ecosystem fo the Teide National Park (Canary Islands, Spain).</title>
        <authorList>
            <person name="Pulido-Suarez L."/>
            <person name="Peix A."/>
            <person name="Igual J.M."/>
            <person name="Socas-Perez N."/>
            <person name="Velazquez E."/>
            <person name="Flores-Felix J.D."/>
            <person name="Leon-Barrios M."/>
        </authorList>
    </citation>
    <scope>NUCLEOTIDE SEQUENCE</scope>
    <source>
        <strain evidence="2">SSUT16</strain>
    </source>
</reference>
<keyword evidence="1" id="KW-0812">Transmembrane</keyword>
<organism evidence="2 3">
    <name type="scientific">Bosea spartocytisi</name>
    <dbReference type="NCBI Taxonomy" id="2773451"/>
    <lineage>
        <taxon>Bacteria</taxon>
        <taxon>Pseudomonadati</taxon>
        <taxon>Pseudomonadota</taxon>
        <taxon>Alphaproteobacteria</taxon>
        <taxon>Hyphomicrobiales</taxon>
        <taxon>Boseaceae</taxon>
        <taxon>Bosea</taxon>
    </lineage>
</organism>
<evidence type="ECO:0000256" key="1">
    <source>
        <dbReference type="SAM" id="Phobius"/>
    </source>
</evidence>
<dbReference type="EMBL" id="JACXWY010000010">
    <property type="protein sequence ID" value="MBD3847333.1"/>
    <property type="molecule type" value="Genomic_DNA"/>
</dbReference>
<comment type="caution">
    <text evidence="2">The sequence shown here is derived from an EMBL/GenBank/DDBJ whole genome shotgun (WGS) entry which is preliminary data.</text>
</comment>
<protein>
    <submittedName>
        <fullName evidence="2">Uncharacterized protein</fullName>
    </submittedName>
</protein>
<evidence type="ECO:0000313" key="3">
    <source>
        <dbReference type="Proteomes" id="UP000619295"/>
    </source>
</evidence>
<accession>A0A927I285</accession>
<sequence length="77" mass="8509">MSKRSLSAGDRRAMIDAADAQQRTIKRNRIVLILLLAFVSLAFAINLYHVTREMRGPALQQQGLTSPASTFVRHASA</sequence>
<feature type="transmembrane region" description="Helical" evidence="1">
    <location>
        <begin position="30"/>
        <end position="49"/>
    </location>
</feature>